<evidence type="ECO:0000313" key="1">
    <source>
        <dbReference type="EMBL" id="MDT0377615.1"/>
    </source>
</evidence>
<sequence length="560" mass="60207">MTRTRPHRPGTDRRTLLAALGATGVAAGLGTAVGAGGGTANDSPAVPPQARPARAAAAAPSAPAPSTLATAAAPQGTGTYRRLAAGAGWGRVVREDLAAARRTRAERRTVLASCVQLTDLHVVDVQHPLRSEYLRFAGTKGWRPQEALSVAGVVSLIEQVNALDGGPATGAPLDFVMTTGDNTDNNCTAELEWFLTAMSGGRVIPDTGDPAGYEGVQDSGLPVYWHPESGRRDAHKDLGFPRLDGYLEAARRPVRSPGLTVPWYGTVGNHDVLPGGCYANGDDFLTEFAVGDRKLFSLPPDEAAELHRRIREGLDPDGELFKDLLRAHARDMRTVTPDPRRAPYTPADYVRAHLDPRFTGPGPAGHGYGEANLAEDRLYYSFRIADGVLGVSLDTTRRGGHYTGAVGRTQLRWLERTLREHRDDRVLVFSHHTSRTTPGGGAELVALLRRNPQVVAWINGHSHRNEITPHGTFWEVSTASHVDFPQLARTIELTDNGDGTLSLFTTLIESAAPHGVEHGDLSRSGLASLYRELAFNAPGRRTTLAGEPGDRNTELLLPRT</sequence>
<gene>
    <name evidence="1" type="ORF">RM572_02355</name>
</gene>
<keyword evidence="2" id="KW-1185">Reference proteome</keyword>
<dbReference type="SUPFAM" id="SSF56300">
    <property type="entry name" value="Metallo-dependent phosphatases"/>
    <property type="match status" value="1"/>
</dbReference>
<dbReference type="InterPro" id="IPR051918">
    <property type="entry name" value="STPP_CPPED1"/>
</dbReference>
<dbReference type="Proteomes" id="UP001183414">
    <property type="component" value="Unassembled WGS sequence"/>
</dbReference>
<proteinExistence type="predicted"/>
<reference evidence="2" key="1">
    <citation type="submission" date="2023-07" db="EMBL/GenBank/DDBJ databases">
        <title>30 novel species of actinomycetes from the DSMZ collection.</title>
        <authorList>
            <person name="Nouioui I."/>
        </authorList>
    </citation>
    <scope>NUCLEOTIDE SEQUENCE [LARGE SCALE GENOMIC DNA]</scope>
    <source>
        <strain evidence="2">DSM 42041</strain>
    </source>
</reference>
<organism evidence="1 2">
    <name type="scientific">Streptomyces hazeniae</name>
    <dbReference type="NCBI Taxonomy" id="3075538"/>
    <lineage>
        <taxon>Bacteria</taxon>
        <taxon>Bacillati</taxon>
        <taxon>Actinomycetota</taxon>
        <taxon>Actinomycetes</taxon>
        <taxon>Kitasatosporales</taxon>
        <taxon>Streptomycetaceae</taxon>
        <taxon>Streptomyces</taxon>
    </lineage>
</organism>
<dbReference type="NCBIfam" id="TIGR03767">
    <property type="entry name" value="P_acnes_RR"/>
    <property type="match status" value="1"/>
</dbReference>
<comment type="caution">
    <text evidence="1">The sequence shown here is derived from an EMBL/GenBank/DDBJ whole genome shotgun (WGS) entry which is preliminary data.</text>
</comment>
<dbReference type="InterPro" id="IPR029052">
    <property type="entry name" value="Metallo-depent_PP-like"/>
</dbReference>
<protein>
    <submittedName>
        <fullName evidence="1">TIGR03767 family metallophosphoesterase</fullName>
    </submittedName>
</protein>
<dbReference type="PANTHER" id="PTHR43143:SF1">
    <property type="entry name" value="SERINE_THREONINE-PROTEIN PHOSPHATASE CPPED1"/>
    <property type="match status" value="1"/>
</dbReference>
<evidence type="ECO:0000313" key="2">
    <source>
        <dbReference type="Proteomes" id="UP001183414"/>
    </source>
</evidence>
<dbReference type="RefSeq" id="WP_311671560.1">
    <property type="nucleotide sequence ID" value="NZ_JAVREQ010000001.1"/>
</dbReference>
<dbReference type="InterPro" id="IPR006311">
    <property type="entry name" value="TAT_signal"/>
</dbReference>
<dbReference type="EMBL" id="JAVREQ010000001">
    <property type="protein sequence ID" value="MDT0377615.1"/>
    <property type="molecule type" value="Genomic_DNA"/>
</dbReference>
<accession>A0ABU2NKU9</accession>
<dbReference type="InterPro" id="IPR022506">
    <property type="entry name" value="Metallophosphoesterase_PPA1498"/>
</dbReference>
<dbReference type="PANTHER" id="PTHR43143">
    <property type="entry name" value="METALLOPHOSPHOESTERASE, CALCINEURIN SUPERFAMILY"/>
    <property type="match status" value="1"/>
</dbReference>
<name>A0ABU2NKU9_9ACTN</name>
<dbReference type="PROSITE" id="PS51318">
    <property type="entry name" value="TAT"/>
    <property type="match status" value="1"/>
</dbReference>
<dbReference type="Gene3D" id="3.60.21.10">
    <property type="match status" value="1"/>
</dbReference>